<evidence type="ECO:0000313" key="2">
    <source>
        <dbReference type="EMBL" id="KAH3694815.1"/>
    </source>
</evidence>
<dbReference type="EMBL" id="JAIWYP010000016">
    <property type="protein sequence ID" value="KAH3694815.1"/>
    <property type="molecule type" value="Genomic_DNA"/>
</dbReference>
<gene>
    <name evidence="2" type="ORF">DPMN_082256</name>
</gene>
<keyword evidence="1" id="KW-0472">Membrane</keyword>
<feature type="transmembrane region" description="Helical" evidence="1">
    <location>
        <begin position="32"/>
        <end position="51"/>
    </location>
</feature>
<dbReference type="Proteomes" id="UP000828390">
    <property type="component" value="Unassembled WGS sequence"/>
</dbReference>
<evidence type="ECO:0000256" key="1">
    <source>
        <dbReference type="SAM" id="Phobius"/>
    </source>
</evidence>
<dbReference type="AlphaFoldDB" id="A0A9D3YAI5"/>
<reference evidence="2" key="2">
    <citation type="submission" date="2020-11" db="EMBL/GenBank/DDBJ databases">
        <authorList>
            <person name="McCartney M.A."/>
            <person name="Auch B."/>
            <person name="Kono T."/>
            <person name="Mallez S."/>
            <person name="Becker A."/>
            <person name="Gohl D.M."/>
            <person name="Silverstein K.A.T."/>
            <person name="Koren S."/>
            <person name="Bechman K.B."/>
            <person name="Herman A."/>
            <person name="Abrahante J.E."/>
            <person name="Garbe J."/>
        </authorList>
    </citation>
    <scope>NUCLEOTIDE SEQUENCE</scope>
    <source>
        <strain evidence="2">Duluth1</strain>
        <tissue evidence="2">Whole animal</tissue>
    </source>
</reference>
<sequence>MSASHHDTQNAQLTETRYVYQPSKHVPMGPIWASYGHAHIVLSILIPYGHLHVQTNMGMLRYYQVNCSSTVLKNEFN</sequence>
<name>A0A9D3YAI5_DREPO</name>
<keyword evidence="1" id="KW-0812">Transmembrane</keyword>
<evidence type="ECO:0000313" key="3">
    <source>
        <dbReference type="Proteomes" id="UP000828390"/>
    </source>
</evidence>
<keyword evidence="1" id="KW-1133">Transmembrane helix</keyword>
<proteinExistence type="predicted"/>
<reference evidence="2" key="1">
    <citation type="journal article" date="2019" name="bioRxiv">
        <title>The Genome of the Zebra Mussel, Dreissena polymorpha: A Resource for Invasive Species Research.</title>
        <authorList>
            <person name="McCartney M.A."/>
            <person name="Auch B."/>
            <person name="Kono T."/>
            <person name="Mallez S."/>
            <person name="Zhang Y."/>
            <person name="Obille A."/>
            <person name="Becker A."/>
            <person name="Abrahante J.E."/>
            <person name="Garbe J."/>
            <person name="Badalamenti J.P."/>
            <person name="Herman A."/>
            <person name="Mangelson H."/>
            <person name="Liachko I."/>
            <person name="Sullivan S."/>
            <person name="Sone E.D."/>
            <person name="Koren S."/>
            <person name="Silverstein K.A.T."/>
            <person name="Beckman K.B."/>
            <person name="Gohl D.M."/>
        </authorList>
    </citation>
    <scope>NUCLEOTIDE SEQUENCE</scope>
    <source>
        <strain evidence="2">Duluth1</strain>
        <tissue evidence="2">Whole animal</tissue>
    </source>
</reference>
<keyword evidence="3" id="KW-1185">Reference proteome</keyword>
<accession>A0A9D3YAI5</accession>
<comment type="caution">
    <text evidence="2">The sequence shown here is derived from an EMBL/GenBank/DDBJ whole genome shotgun (WGS) entry which is preliminary data.</text>
</comment>
<organism evidence="2 3">
    <name type="scientific">Dreissena polymorpha</name>
    <name type="common">Zebra mussel</name>
    <name type="synonym">Mytilus polymorpha</name>
    <dbReference type="NCBI Taxonomy" id="45954"/>
    <lineage>
        <taxon>Eukaryota</taxon>
        <taxon>Metazoa</taxon>
        <taxon>Spiralia</taxon>
        <taxon>Lophotrochozoa</taxon>
        <taxon>Mollusca</taxon>
        <taxon>Bivalvia</taxon>
        <taxon>Autobranchia</taxon>
        <taxon>Heteroconchia</taxon>
        <taxon>Euheterodonta</taxon>
        <taxon>Imparidentia</taxon>
        <taxon>Neoheterodontei</taxon>
        <taxon>Myida</taxon>
        <taxon>Dreissenoidea</taxon>
        <taxon>Dreissenidae</taxon>
        <taxon>Dreissena</taxon>
    </lineage>
</organism>
<protein>
    <submittedName>
        <fullName evidence="2">Uncharacterized protein</fullName>
    </submittedName>
</protein>